<feature type="transmembrane region" description="Helical" evidence="2">
    <location>
        <begin position="50"/>
        <end position="68"/>
    </location>
</feature>
<keyword evidence="5" id="KW-1185">Reference proteome</keyword>
<comment type="similarity">
    <text evidence="1">Belongs to the EamA transporter family.</text>
</comment>
<accession>A0A4R8UZY9</accession>
<feature type="transmembrane region" description="Helical" evidence="2">
    <location>
        <begin position="25"/>
        <end position="44"/>
    </location>
</feature>
<evidence type="ECO:0000313" key="4">
    <source>
        <dbReference type="EMBL" id="TFB74311.1"/>
    </source>
</evidence>
<dbReference type="OrthoDB" id="3728336at2"/>
<gene>
    <name evidence="4" type="ORF">E3O06_07160</name>
</gene>
<evidence type="ECO:0000256" key="1">
    <source>
        <dbReference type="ARBA" id="ARBA00007362"/>
    </source>
</evidence>
<dbReference type="AlphaFoldDB" id="A0A4R8UZY9"/>
<sequence>MSLAGTAAAIVIWLTEVRRARLDTLTTWTLLVPIFGIILSVVVLQERQSIWGWIGTVVVIASTILVTVTTRQRTHTRSTNLIS</sequence>
<evidence type="ECO:0000256" key="2">
    <source>
        <dbReference type="SAM" id="Phobius"/>
    </source>
</evidence>
<keyword evidence="2" id="KW-1133">Transmembrane helix</keyword>
<keyword evidence="2" id="KW-0812">Transmembrane</keyword>
<keyword evidence="2" id="KW-0472">Membrane</keyword>
<evidence type="ECO:0000259" key="3">
    <source>
        <dbReference type="Pfam" id="PF00892"/>
    </source>
</evidence>
<dbReference type="InterPro" id="IPR000620">
    <property type="entry name" value="EamA_dom"/>
</dbReference>
<dbReference type="Pfam" id="PF00892">
    <property type="entry name" value="EamA"/>
    <property type="match status" value="1"/>
</dbReference>
<dbReference type="SUPFAM" id="SSF103481">
    <property type="entry name" value="Multidrug resistance efflux transporter EmrE"/>
    <property type="match status" value="1"/>
</dbReference>
<dbReference type="EMBL" id="SOEY01000013">
    <property type="protein sequence ID" value="TFB74311.1"/>
    <property type="molecule type" value="Genomic_DNA"/>
</dbReference>
<evidence type="ECO:0000313" key="5">
    <source>
        <dbReference type="Proteomes" id="UP000298173"/>
    </source>
</evidence>
<protein>
    <recommendedName>
        <fullName evidence="3">EamA domain-containing protein</fullName>
    </recommendedName>
</protein>
<dbReference type="Gene3D" id="1.10.3730.20">
    <property type="match status" value="1"/>
</dbReference>
<proteinExistence type="inferred from homology"/>
<reference evidence="4 5" key="1">
    <citation type="submission" date="2019-03" db="EMBL/GenBank/DDBJ databases">
        <title>Genomics of glacier-inhabiting Cryobacterium strains.</title>
        <authorList>
            <person name="Liu Q."/>
            <person name="Xin Y.-H."/>
        </authorList>
    </citation>
    <scope>NUCLEOTIDE SEQUENCE [LARGE SCALE GENOMIC DNA]</scope>
    <source>
        <strain evidence="4 5">HLT2-23</strain>
    </source>
</reference>
<dbReference type="GO" id="GO:0016020">
    <property type="term" value="C:membrane"/>
    <property type="evidence" value="ECO:0007669"/>
    <property type="project" value="InterPro"/>
</dbReference>
<comment type="caution">
    <text evidence="4">The sequence shown here is derived from an EMBL/GenBank/DDBJ whole genome shotgun (WGS) entry which is preliminary data.</text>
</comment>
<name>A0A4R8UZY9_9MICO</name>
<dbReference type="Proteomes" id="UP000298173">
    <property type="component" value="Unassembled WGS sequence"/>
</dbReference>
<organism evidence="4 5">
    <name type="scientific">Cryobacterium glaciale</name>
    <dbReference type="NCBI Taxonomy" id="1259145"/>
    <lineage>
        <taxon>Bacteria</taxon>
        <taxon>Bacillati</taxon>
        <taxon>Actinomycetota</taxon>
        <taxon>Actinomycetes</taxon>
        <taxon>Micrococcales</taxon>
        <taxon>Microbacteriaceae</taxon>
        <taxon>Cryobacterium</taxon>
    </lineage>
</organism>
<feature type="domain" description="EamA" evidence="3">
    <location>
        <begin position="2"/>
        <end position="67"/>
    </location>
</feature>
<dbReference type="InterPro" id="IPR037185">
    <property type="entry name" value="EmrE-like"/>
</dbReference>